<feature type="compositionally biased region" description="Polar residues" evidence="1">
    <location>
        <begin position="789"/>
        <end position="821"/>
    </location>
</feature>
<reference evidence="5" key="1">
    <citation type="submission" date="2020-01" db="EMBL/GenBank/DDBJ databases">
        <authorList>
            <consortium name="DOE Joint Genome Institute"/>
            <person name="Haridas S."/>
            <person name="Albert R."/>
            <person name="Binder M."/>
            <person name="Bloem J."/>
            <person name="Labutti K."/>
            <person name="Salamov A."/>
            <person name="Andreopoulos B."/>
            <person name="Baker S.E."/>
            <person name="Barry K."/>
            <person name="Bills G."/>
            <person name="Bluhm B.H."/>
            <person name="Cannon C."/>
            <person name="Castanera R."/>
            <person name="Culley D.E."/>
            <person name="Daum C."/>
            <person name="Ezra D."/>
            <person name="Gonzalez J.B."/>
            <person name="Henrissat B."/>
            <person name="Kuo A."/>
            <person name="Liang C."/>
            <person name="Lipzen A."/>
            <person name="Lutzoni F."/>
            <person name="Magnuson J."/>
            <person name="Mondo S."/>
            <person name="Nolan M."/>
            <person name="Ohm R."/>
            <person name="Pangilinan J."/>
            <person name="Park H.-J."/>
            <person name="Ramirez L."/>
            <person name="Alfaro M."/>
            <person name="Sun H."/>
            <person name="Tritt A."/>
            <person name="Yoshinaga Y."/>
            <person name="Zwiers L.-H."/>
            <person name="Turgeon B.G."/>
            <person name="Goodwin S.B."/>
            <person name="Spatafora J.W."/>
            <person name="Crous P.W."/>
            <person name="Grigoriev I.V."/>
        </authorList>
    </citation>
    <scope>NUCLEOTIDE SEQUENCE</scope>
    <source>
        <strain evidence="5">CBS 342.82</strain>
    </source>
</reference>
<feature type="compositionally biased region" description="Polar residues" evidence="1">
    <location>
        <begin position="163"/>
        <end position="199"/>
    </location>
</feature>
<gene>
    <name evidence="5" type="ORF">K489DRAFT_64033</name>
</gene>
<dbReference type="SUPFAM" id="SSF55753">
    <property type="entry name" value="Actin depolymerizing proteins"/>
    <property type="match status" value="2"/>
</dbReference>
<dbReference type="InterPro" id="IPR025118">
    <property type="entry name" value="DUF4045"/>
</dbReference>
<feature type="compositionally biased region" description="Polar residues" evidence="1">
    <location>
        <begin position="232"/>
        <end position="254"/>
    </location>
</feature>
<protein>
    <recommendedName>
        <fullName evidence="6">DUF4045 domain-containing protein</fullName>
    </recommendedName>
</protein>
<sequence length="1563" mass="166345">MNAKSTDEHRSSTEAVPDFKGFAAVKRASGTTSNSIAKASGSAPSPAANTTTSATSLARSGTLSWQQRPGSRASVQKTVPSESSSTHDNVLPHKTEEPEPSREQIAAALGTRDPSWFRQTADRGAGSAAYRKSKDEDYSGDRSSALKRELPGLSRESSIDPESGNSPQLSESLSNGGSTRESFLSTPTRYSASSLTNNKPDLKSPDLKSPDLKSLILADEGQQRASPAFEQAPSTESASNRSSRIFAMSSSQARLANGADRPMTPTRGTGGFVQSAMLKRSDSVSKRSSSQSPTRQNSVLSNRGGYEAIVNQREVPKLYPTQGSATVTNDVFPSGGTILEEKSSDKPATSKVPTDSSARSTHRHTRSKSVASTFSMNEDGVIQSPGSPSKRWSPNKSSWIESALTRPDSPSKPAPSKNAQPSWMADLAKANAKRASVDVAQDPVLKNALDLRPKPELMTSRSTAQTPPVAEKYSSSTTRPDATDSFASSASSVTPRPLQSKVNVGSTKPAPLFQDKPKSPLPKPQKMENSSAFASDTPPALSIKRAETSPAMLTSSPAFKPLERASNATTPITDFRSALKSRAPVEAQSKAEPEFLAKFGNLRRTQQEKYVAPDELKSNILRGKSGLSVTGGPVKSVIKDELKESLLAKKEDIKKAKDEGRELPGEVHQKKTDILPKVVPKPEALAKRELLGRTDSTRTTQSAAPVVEAAPEALVRHKSLKKKPAVEETKPSMESVSVADVAMGSLALLSKQASAPAAIETRRAPETSKLAARFNPGLAGMLARGPPSGSASRPESAASGVQTLSPASNSVGEPTSDQTLTDVRKDRAKGPKRRKAGEKNASGNTEVAPATKPASVPALNVVSTQQDDAAVVTSPPPVTPNSAVRKNFSAPFRRDGAGASSEEQSDAQPVASKPKPQALPGSAASVMAMSLKKSSEVEPLTSPTQASQPASKPSPRANFSKPIAMSQNSSLSRSQPASETAPAPVLSSVDPVPEFKGFAGRKTASDESRSPLPQSPSADQKPAWMRQPPVQRGGASSQVQANTPKKISQENLPRSSSLQAQHGATGLGISVGDASPKLGATATSNNFPAKPAKSSRIVSGQLVEDPFKPVSPVVALSKQPRIKTEASRFLLRAFGTVIKSQDSLSIDTQATLSCAEKFEDEGRTTKTVIEAVRSNGTTDLVPVREEYTLFDETVYLCTNHFTSAKGINSIRFFVWAGSRSRESTVDAAKTLAQKASRVYALAPVSTIRQGQETSAFLTALGGILITRRGARDKARKQYMLCGRKQLGHIVFDEVDFGVNSLQPGYIYIISSGSRMEDPKVYIWKGSACSTDELSAARLAAMDLTPTGGIEVENSYEQQNISKVFGPRTTIANFPRSNELWKHKAMAPNKFVTRLFRFQHIPAKPPGLISSFLGRRPSLSPMNTGKPEPIKATATPLQAIIQSVLEPEGIYLLDASYKLYLLIGPLFASMQPVTTRDALFAQALLFASEYAILAAGLEDRVSIPKCVVVFAGVPLDVKILFRQWDEGLGLWGTGGLMAGLGKGSPGGKEVAIPLEEVVNEVFRS</sequence>
<feature type="domain" description="DUF4045" evidence="2">
    <location>
        <begin position="23"/>
        <end position="652"/>
    </location>
</feature>
<reference evidence="5" key="3">
    <citation type="submission" date="2025-08" db="UniProtKB">
        <authorList>
            <consortium name="RefSeq"/>
        </authorList>
    </citation>
    <scope>IDENTIFICATION</scope>
    <source>
        <strain evidence="5">CBS 342.82</strain>
    </source>
</reference>
<name>A0A6J3LZE7_9PEZI</name>
<evidence type="ECO:0000313" key="5">
    <source>
        <dbReference type="RefSeq" id="XP_033457048.1"/>
    </source>
</evidence>
<dbReference type="GeneID" id="54366593"/>
<dbReference type="InterPro" id="IPR029006">
    <property type="entry name" value="ADF-H/Gelsolin-like_dom_sf"/>
</dbReference>
<reference evidence="5" key="2">
    <citation type="submission" date="2020-04" db="EMBL/GenBank/DDBJ databases">
        <authorList>
            <consortium name="NCBI Genome Project"/>
        </authorList>
    </citation>
    <scope>NUCLEOTIDE SEQUENCE</scope>
    <source>
        <strain evidence="5">CBS 342.82</strain>
    </source>
</reference>
<feature type="domain" description="DUF7904" evidence="3">
    <location>
        <begin position="1171"/>
        <end position="1268"/>
    </location>
</feature>
<feature type="region of interest" description="Disordered" evidence="1">
    <location>
        <begin position="1"/>
        <end position="539"/>
    </location>
</feature>
<dbReference type="OrthoDB" id="6375767at2759"/>
<dbReference type="Proteomes" id="UP000504637">
    <property type="component" value="Unplaced"/>
</dbReference>
<feature type="region of interest" description="Disordered" evidence="1">
    <location>
        <begin position="548"/>
        <end position="567"/>
    </location>
</feature>
<evidence type="ECO:0008006" key="6">
    <source>
        <dbReference type="Google" id="ProtNLM"/>
    </source>
</evidence>
<dbReference type="InterPro" id="IPR057226">
    <property type="entry name" value="DUF7904"/>
</dbReference>
<dbReference type="Pfam" id="PF13254">
    <property type="entry name" value="DUF4045"/>
    <property type="match status" value="1"/>
</dbReference>
<feature type="compositionally biased region" description="Polar residues" evidence="1">
    <location>
        <begin position="321"/>
        <end position="331"/>
    </location>
</feature>
<feature type="region of interest" description="Disordered" evidence="1">
    <location>
        <begin position="752"/>
        <end position="1061"/>
    </location>
</feature>
<proteinExistence type="predicted"/>
<feature type="compositionally biased region" description="Low complexity" evidence="1">
    <location>
        <begin position="37"/>
        <end position="64"/>
    </location>
</feature>
<evidence type="ECO:0000313" key="4">
    <source>
        <dbReference type="Proteomes" id="UP000504637"/>
    </source>
</evidence>
<feature type="compositionally biased region" description="Polar residues" evidence="1">
    <location>
        <begin position="1034"/>
        <end position="1061"/>
    </location>
</feature>
<feature type="region of interest" description="Disordered" evidence="1">
    <location>
        <begin position="687"/>
        <end position="709"/>
    </location>
</feature>
<feature type="compositionally biased region" description="Basic and acidic residues" evidence="1">
    <location>
        <begin position="687"/>
        <end position="696"/>
    </location>
</feature>
<evidence type="ECO:0000256" key="1">
    <source>
        <dbReference type="SAM" id="MobiDB-lite"/>
    </source>
</evidence>
<feature type="compositionally biased region" description="Polar residues" evidence="1">
    <location>
        <begin position="384"/>
        <end position="400"/>
    </location>
</feature>
<evidence type="ECO:0000259" key="3">
    <source>
        <dbReference type="Pfam" id="PF25480"/>
    </source>
</evidence>
<feature type="compositionally biased region" description="Basic and acidic residues" evidence="1">
    <location>
        <begin position="200"/>
        <end position="211"/>
    </location>
</feature>
<feature type="compositionally biased region" description="Polar residues" evidence="1">
    <location>
        <begin position="65"/>
        <end position="88"/>
    </location>
</feature>
<organism evidence="5">
    <name type="scientific">Dissoconium aciculare CBS 342.82</name>
    <dbReference type="NCBI Taxonomy" id="1314786"/>
    <lineage>
        <taxon>Eukaryota</taxon>
        <taxon>Fungi</taxon>
        <taxon>Dikarya</taxon>
        <taxon>Ascomycota</taxon>
        <taxon>Pezizomycotina</taxon>
        <taxon>Dothideomycetes</taxon>
        <taxon>Dothideomycetidae</taxon>
        <taxon>Mycosphaerellales</taxon>
        <taxon>Dissoconiaceae</taxon>
        <taxon>Dissoconium</taxon>
    </lineage>
</organism>
<keyword evidence="4" id="KW-1185">Reference proteome</keyword>
<feature type="compositionally biased region" description="Polar residues" evidence="1">
    <location>
        <begin position="965"/>
        <end position="978"/>
    </location>
</feature>
<feature type="compositionally biased region" description="Basic and acidic residues" evidence="1">
    <location>
        <begin position="1"/>
        <end position="12"/>
    </location>
</feature>
<feature type="compositionally biased region" description="Polar residues" evidence="1">
    <location>
        <begin position="941"/>
        <end position="951"/>
    </location>
</feature>
<dbReference type="Pfam" id="PF25480">
    <property type="entry name" value="DUF7904"/>
    <property type="match status" value="1"/>
</dbReference>
<accession>A0A6J3LZE7</accession>
<dbReference type="RefSeq" id="XP_033457048.1">
    <property type="nucleotide sequence ID" value="XM_033608793.1"/>
</dbReference>
<evidence type="ECO:0000259" key="2">
    <source>
        <dbReference type="Pfam" id="PF13254"/>
    </source>
</evidence>
<dbReference type="Gene3D" id="3.40.20.10">
    <property type="entry name" value="Severin"/>
    <property type="match status" value="2"/>
</dbReference>
<feature type="compositionally biased region" description="Basic and acidic residues" evidence="1">
    <location>
        <begin position="132"/>
        <end position="150"/>
    </location>
</feature>
<feature type="compositionally biased region" description="Basic and acidic residues" evidence="1">
    <location>
        <begin position="90"/>
        <end position="102"/>
    </location>
</feature>